<dbReference type="PANTHER" id="PTHR42789:SF1">
    <property type="entry name" value="D-ISOMER SPECIFIC 2-HYDROXYACID DEHYDROGENASE FAMILY PROTEIN (AFU_ORTHOLOGUE AFUA_6G10090)"/>
    <property type="match status" value="1"/>
</dbReference>
<evidence type="ECO:0000313" key="8">
    <source>
        <dbReference type="EMBL" id="MDR7337785.1"/>
    </source>
</evidence>
<keyword evidence="10" id="KW-1185">Reference proteome</keyword>
<dbReference type="PROSITE" id="PS00671">
    <property type="entry name" value="D_2_HYDROXYACID_DH_3"/>
    <property type="match status" value="1"/>
</dbReference>
<name>A0A9X3PH02_9ACTN</name>
<dbReference type="EC" id="1.1.1.95" evidence="8"/>
<dbReference type="AlphaFoldDB" id="A0A9X3PH02"/>
<evidence type="ECO:0000259" key="6">
    <source>
        <dbReference type="Pfam" id="PF02826"/>
    </source>
</evidence>
<reference evidence="8 10" key="2">
    <citation type="submission" date="2023-07" db="EMBL/GenBank/DDBJ databases">
        <title>Sequencing the genomes of 1000 actinobacteria strains.</title>
        <authorList>
            <person name="Klenk H.-P."/>
        </authorList>
    </citation>
    <scope>NUCLEOTIDE SEQUENCE [LARGE SCALE GENOMIC DNA]</scope>
    <source>
        <strain evidence="8 10">DSM 44724</strain>
    </source>
</reference>
<reference evidence="7" key="1">
    <citation type="submission" date="2022-12" db="EMBL/GenBank/DDBJ databases">
        <title>Gycomyces niveus sp.nov., a novel actinomycete isolated from soil in Shouguang.</title>
        <authorList>
            <person name="Yang X."/>
        </authorList>
    </citation>
    <scope>NUCLEOTIDE SEQUENCE</scope>
    <source>
        <strain evidence="7">DSM 44724</strain>
    </source>
</reference>
<dbReference type="InterPro" id="IPR029753">
    <property type="entry name" value="D-isomer_DH_CS"/>
</dbReference>
<dbReference type="RefSeq" id="WP_270121238.1">
    <property type="nucleotide sequence ID" value="NZ_BAAAOM010000002.1"/>
</dbReference>
<keyword evidence="2 4" id="KW-0560">Oxidoreductase</keyword>
<dbReference type="InterPro" id="IPR006139">
    <property type="entry name" value="D-isomer_2_OHA_DH_cat_dom"/>
</dbReference>
<dbReference type="CDD" id="cd12171">
    <property type="entry name" value="2-Hacid_dh_10"/>
    <property type="match status" value="1"/>
</dbReference>
<evidence type="ECO:0000313" key="7">
    <source>
        <dbReference type="EMBL" id="MDA1384762.1"/>
    </source>
</evidence>
<feature type="domain" description="D-isomer specific 2-hydroxyacid dehydrogenase NAD-binding" evidence="6">
    <location>
        <begin position="129"/>
        <end position="307"/>
    </location>
</feature>
<evidence type="ECO:0000256" key="4">
    <source>
        <dbReference type="RuleBase" id="RU003719"/>
    </source>
</evidence>
<evidence type="ECO:0000313" key="9">
    <source>
        <dbReference type="Proteomes" id="UP001145799"/>
    </source>
</evidence>
<accession>A0A9X3PH02</accession>
<comment type="similarity">
    <text evidence="1 4">Belongs to the D-isomer specific 2-hydroxyacid dehydrogenase family.</text>
</comment>
<organism evidence="7 9">
    <name type="scientific">Glycomyces lechevalierae</name>
    <dbReference type="NCBI Taxonomy" id="256034"/>
    <lineage>
        <taxon>Bacteria</taxon>
        <taxon>Bacillati</taxon>
        <taxon>Actinomycetota</taxon>
        <taxon>Actinomycetes</taxon>
        <taxon>Glycomycetales</taxon>
        <taxon>Glycomycetaceae</taxon>
        <taxon>Glycomyces</taxon>
    </lineage>
</organism>
<evidence type="ECO:0000256" key="3">
    <source>
        <dbReference type="ARBA" id="ARBA00023027"/>
    </source>
</evidence>
<sequence length="345" mass="36312">MTVRVLAAGDSFVLPALLAEELRAHVDADLHITELALPWPDVPFGPVAEVKEASGSEDAIIEALQGVRICVTQMAPITERVLRACPDLELVAVGRGGPVNVNLEAATALGVAVTSTPGRNATATAEHTIALMLAAMRRIPQVHGDLAGGTWRGDYYRYDSVGLELEGRTVGLIGYGAIGSRVARIANGFGARVVVHDPYVDPAALDGIAEQVDLPDLLAQSHVVSMHARVTPETTGMIGAAELARMPHGGVLVNCARGSLVDYDAVCDALESGRLFAAGFDVYPEEPIPAGSRLLRTEGIVMTPHLAGASRETAHNAARITAEEVARFLNGKPLQHCQNPAVLRA</sequence>
<evidence type="ECO:0000256" key="1">
    <source>
        <dbReference type="ARBA" id="ARBA00005854"/>
    </source>
</evidence>
<evidence type="ECO:0000313" key="10">
    <source>
        <dbReference type="Proteomes" id="UP001183604"/>
    </source>
</evidence>
<dbReference type="SUPFAM" id="SSF51735">
    <property type="entry name" value="NAD(P)-binding Rossmann-fold domains"/>
    <property type="match status" value="1"/>
</dbReference>
<dbReference type="InterPro" id="IPR006140">
    <property type="entry name" value="D-isomer_DH_NAD-bd"/>
</dbReference>
<dbReference type="EMBL" id="JAPZVQ010000003">
    <property type="protein sequence ID" value="MDA1384762.1"/>
    <property type="molecule type" value="Genomic_DNA"/>
</dbReference>
<dbReference type="GO" id="GO:0051287">
    <property type="term" value="F:NAD binding"/>
    <property type="evidence" value="ECO:0007669"/>
    <property type="project" value="InterPro"/>
</dbReference>
<dbReference type="Gene3D" id="3.40.50.720">
    <property type="entry name" value="NAD(P)-binding Rossmann-like Domain"/>
    <property type="match status" value="2"/>
</dbReference>
<dbReference type="Proteomes" id="UP001145799">
    <property type="component" value="Unassembled WGS sequence"/>
</dbReference>
<protein>
    <submittedName>
        <fullName evidence="7">2-hydroxyacid dehydrogenase</fullName>
    </submittedName>
    <submittedName>
        <fullName evidence="8">D-3-phosphoglycerate dehydrogenase</fullName>
        <ecNumber evidence="8">1.1.1.95</ecNumber>
    </submittedName>
</protein>
<dbReference type="SUPFAM" id="SSF52283">
    <property type="entry name" value="Formate/glycerate dehydrogenase catalytic domain-like"/>
    <property type="match status" value="1"/>
</dbReference>
<keyword evidence="3" id="KW-0520">NAD</keyword>
<dbReference type="Pfam" id="PF02826">
    <property type="entry name" value="2-Hacid_dh_C"/>
    <property type="match status" value="1"/>
</dbReference>
<feature type="domain" description="D-isomer specific 2-hydroxyacid dehydrogenase catalytic" evidence="5">
    <location>
        <begin position="52"/>
        <end position="337"/>
    </location>
</feature>
<dbReference type="PANTHER" id="PTHR42789">
    <property type="entry name" value="D-ISOMER SPECIFIC 2-HYDROXYACID DEHYDROGENASE FAMILY PROTEIN (AFU_ORTHOLOGUE AFUA_6G10090)"/>
    <property type="match status" value="1"/>
</dbReference>
<dbReference type="Pfam" id="PF00389">
    <property type="entry name" value="2-Hacid_dh"/>
    <property type="match status" value="1"/>
</dbReference>
<proteinExistence type="inferred from homology"/>
<gene>
    <name evidence="8" type="ORF">J2S69_001504</name>
    <name evidence="7" type="ORF">O2L01_07190</name>
</gene>
<comment type="caution">
    <text evidence="7">The sequence shown here is derived from an EMBL/GenBank/DDBJ whole genome shotgun (WGS) entry which is preliminary data.</text>
</comment>
<evidence type="ECO:0000259" key="5">
    <source>
        <dbReference type="Pfam" id="PF00389"/>
    </source>
</evidence>
<evidence type="ECO:0000256" key="2">
    <source>
        <dbReference type="ARBA" id="ARBA00023002"/>
    </source>
</evidence>
<dbReference type="InterPro" id="IPR050857">
    <property type="entry name" value="D-2-hydroxyacid_DH"/>
</dbReference>
<dbReference type="EMBL" id="JAVDYD010000001">
    <property type="protein sequence ID" value="MDR7337785.1"/>
    <property type="molecule type" value="Genomic_DNA"/>
</dbReference>
<dbReference type="InterPro" id="IPR036291">
    <property type="entry name" value="NAD(P)-bd_dom_sf"/>
</dbReference>
<dbReference type="GO" id="GO:0004617">
    <property type="term" value="F:phosphoglycerate dehydrogenase activity"/>
    <property type="evidence" value="ECO:0007669"/>
    <property type="project" value="UniProtKB-EC"/>
</dbReference>
<dbReference type="Proteomes" id="UP001183604">
    <property type="component" value="Unassembled WGS sequence"/>
</dbReference>